<accession>A0A1I5HEP5</accession>
<dbReference type="OrthoDB" id="2059992at2"/>
<organism evidence="1 2">
    <name type="scientific">Anaerocolumna aminovalerica</name>
    <dbReference type="NCBI Taxonomy" id="1527"/>
    <lineage>
        <taxon>Bacteria</taxon>
        <taxon>Bacillati</taxon>
        <taxon>Bacillota</taxon>
        <taxon>Clostridia</taxon>
        <taxon>Lachnospirales</taxon>
        <taxon>Lachnospiraceae</taxon>
        <taxon>Anaerocolumna</taxon>
    </lineage>
</organism>
<keyword evidence="2" id="KW-1185">Reference proteome</keyword>
<dbReference type="RefSeq" id="WP_091687618.1">
    <property type="nucleotide sequence ID" value="NZ_FOWD01000029.1"/>
</dbReference>
<sequence>MSDLLSAQEEKLNIEAFGELPGPRGIIVSSLCGSTNQRFAVICKGDFPFPFQTSDQIGELEVKSRMQAIDFYCKKCRKSMRISYALTGDRTAPAMNGIMIKCHTHKCTRVVTLKNFTEGQILERTDALGKCYL</sequence>
<dbReference type="Proteomes" id="UP000198806">
    <property type="component" value="Unassembled WGS sequence"/>
</dbReference>
<gene>
    <name evidence="1" type="ORF">SAMN04489757_1296</name>
</gene>
<dbReference type="AlphaFoldDB" id="A0A1I5HEP5"/>
<name>A0A1I5HEP5_9FIRM</name>
<proteinExistence type="predicted"/>
<dbReference type="EMBL" id="FOWD01000029">
    <property type="protein sequence ID" value="SFO46723.1"/>
    <property type="molecule type" value="Genomic_DNA"/>
</dbReference>
<evidence type="ECO:0000313" key="2">
    <source>
        <dbReference type="Proteomes" id="UP000198806"/>
    </source>
</evidence>
<protein>
    <submittedName>
        <fullName evidence="1">Uncharacterized protein</fullName>
    </submittedName>
</protein>
<reference evidence="1 2" key="1">
    <citation type="submission" date="2016-10" db="EMBL/GenBank/DDBJ databases">
        <authorList>
            <person name="de Groot N.N."/>
        </authorList>
    </citation>
    <scope>NUCLEOTIDE SEQUENCE [LARGE SCALE GENOMIC DNA]</scope>
    <source>
        <strain evidence="1 2">DSM 1283</strain>
    </source>
</reference>
<evidence type="ECO:0000313" key="1">
    <source>
        <dbReference type="EMBL" id="SFO46723.1"/>
    </source>
</evidence>